<dbReference type="PROSITE" id="PS50113">
    <property type="entry name" value="PAC"/>
    <property type="match status" value="1"/>
</dbReference>
<dbReference type="Gene3D" id="3.30.450.20">
    <property type="entry name" value="PAS domain"/>
    <property type="match status" value="2"/>
</dbReference>
<dbReference type="SMART" id="SM00086">
    <property type="entry name" value="PAC"/>
    <property type="match status" value="2"/>
</dbReference>
<dbReference type="InterPro" id="IPR016032">
    <property type="entry name" value="Sig_transdc_resp-reg_C-effctor"/>
</dbReference>
<name>A0AAU9ELI5_9BACT</name>
<evidence type="ECO:0000259" key="3">
    <source>
        <dbReference type="PROSITE" id="PS50043"/>
    </source>
</evidence>
<dbReference type="CDD" id="cd00130">
    <property type="entry name" value="PAS"/>
    <property type="match status" value="2"/>
</dbReference>
<dbReference type="SMART" id="SM00091">
    <property type="entry name" value="PAS"/>
    <property type="match status" value="2"/>
</dbReference>
<dbReference type="PROSITE" id="PS50043">
    <property type="entry name" value="HTH_LUXR_2"/>
    <property type="match status" value="1"/>
</dbReference>
<dbReference type="Proteomes" id="UP001366166">
    <property type="component" value="Chromosome"/>
</dbReference>
<keyword evidence="1" id="KW-0175">Coiled coil</keyword>
<reference evidence="7" key="1">
    <citation type="journal article" date="2023" name="Arch. Microbiol.">
        <title>Desulfoferula mesophilus gen. nov. sp. nov., a mesophilic sulfate-reducing bacterium isolated from a brackish lake sediment.</title>
        <authorList>
            <person name="Watanabe T."/>
            <person name="Yabe T."/>
            <person name="Tsuji J.M."/>
            <person name="Fukui M."/>
        </authorList>
    </citation>
    <scope>NUCLEOTIDE SEQUENCE [LARGE SCALE GENOMIC DNA]</scope>
    <source>
        <strain evidence="7">12FAK</strain>
    </source>
</reference>
<feature type="domain" description="PAS" evidence="4">
    <location>
        <begin position="194"/>
        <end position="264"/>
    </location>
</feature>
<evidence type="ECO:0000256" key="2">
    <source>
        <dbReference type="SAM" id="MobiDB-lite"/>
    </source>
</evidence>
<feature type="coiled-coil region" evidence="1">
    <location>
        <begin position="41"/>
        <end position="78"/>
    </location>
</feature>
<proteinExistence type="predicted"/>
<accession>A0AAU9ELI5</accession>
<dbReference type="SMART" id="SM00421">
    <property type="entry name" value="HTH_LUXR"/>
    <property type="match status" value="1"/>
</dbReference>
<dbReference type="SUPFAM" id="SSF55785">
    <property type="entry name" value="PYP-like sensor domain (PAS domain)"/>
    <property type="match status" value="2"/>
</dbReference>
<feature type="domain" description="PAC" evidence="5">
    <location>
        <begin position="141"/>
        <end position="193"/>
    </location>
</feature>
<dbReference type="InterPro" id="IPR001610">
    <property type="entry name" value="PAC"/>
</dbReference>
<protein>
    <recommendedName>
        <fullName evidence="8">PAS domain S-box protein</fullName>
    </recommendedName>
</protein>
<dbReference type="AlphaFoldDB" id="A0AAU9ELI5"/>
<dbReference type="GO" id="GO:0003677">
    <property type="term" value="F:DNA binding"/>
    <property type="evidence" value="ECO:0007669"/>
    <property type="project" value="InterPro"/>
</dbReference>
<organism evidence="6 7">
    <name type="scientific">Desulfoferula mesophila</name>
    <dbReference type="NCBI Taxonomy" id="3058419"/>
    <lineage>
        <taxon>Bacteria</taxon>
        <taxon>Pseudomonadati</taxon>
        <taxon>Thermodesulfobacteriota</taxon>
        <taxon>Desulfarculia</taxon>
        <taxon>Desulfarculales</taxon>
        <taxon>Desulfarculaceae</taxon>
        <taxon>Desulfoferula</taxon>
    </lineage>
</organism>
<dbReference type="InterPro" id="IPR000014">
    <property type="entry name" value="PAS"/>
</dbReference>
<dbReference type="PROSITE" id="PS00622">
    <property type="entry name" value="HTH_LUXR_1"/>
    <property type="match status" value="1"/>
</dbReference>
<evidence type="ECO:0000313" key="7">
    <source>
        <dbReference type="Proteomes" id="UP001366166"/>
    </source>
</evidence>
<dbReference type="NCBIfam" id="TIGR00229">
    <property type="entry name" value="sensory_box"/>
    <property type="match status" value="2"/>
</dbReference>
<dbReference type="InterPro" id="IPR013767">
    <property type="entry name" value="PAS_fold"/>
</dbReference>
<dbReference type="PROSITE" id="PS50112">
    <property type="entry name" value="PAS"/>
    <property type="match status" value="2"/>
</dbReference>
<dbReference type="PANTHER" id="PTHR44757:SF2">
    <property type="entry name" value="BIOFILM ARCHITECTURE MAINTENANCE PROTEIN MBAA"/>
    <property type="match status" value="1"/>
</dbReference>
<feature type="region of interest" description="Disordered" evidence="2">
    <location>
        <begin position="1"/>
        <end position="33"/>
    </location>
</feature>
<dbReference type="CDD" id="cd06170">
    <property type="entry name" value="LuxR_C_like"/>
    <property type="match status" value="1"/>
</dbReference>
<dbReference type="GO" id="GO:0006355">
    <property type="term" value="P:regulation of DNA-templated transcription"/>
    <property type="evidence" value="ECO:0007669"/>
    <property type="project" value="InterPro"/>
</dbReference>
<evidence type="ECO:0000256" key="1">
    <source>
        <dbReference type="SAM" id="Coils"/>
    </source>
</evidence>
<dbReference type="RefSeq" id="WP_338599770.1">
    <property type="nucleotide sequence ID" value="NZ_AP028679.1"/>
</dbReference>
<dbReference type="PANTHER" id="PTHR44757">
    <property type="entry name" value="DIGUANYLATE CYCLASE DGCP"/>
    <property type="match status" value="1"/>
</dbReference>
<evidence type="ECO:0000259" key="5">
    <source>
        <dbReference type="PROSITE" id="PS50113"/>
    </source>
</evidence>
<evidence type="ECO:0000259" key="4">
    <source>
        <dbReference type="PROSITE" id="PS50112"/>
    </source>
</evidence>
<dbReference type="KEGG" id="dmp:FAK_24750"/>
<feature type="domain" description="PAS" evidence="4">
    <location>
        <begin position="68"/>
        <end position="138"/>
    </location>
</feature>
<dbReference type="EMBL" id="AP028679">
    <property type="protein sequence ID" value="BEQ15409.1"/>
    <property type="molecule type" value="Genomic_DNA"/>
</dbReference>
<dbReference type="InterPro" id="IPR000792">
    <property type="entry name" value="Tscrpt_reg_LuxR_C"/>
</dbReference>
<feature type="domain" description="HTH luxR-type" evidence="3">
    <location>
        <begin position="440"/>
        <end position="505"/>
    </location>
</feature>
<gene>
    <name evidence="6" type="ORF">FAK_24750</name>
</gene>
<dbReference type="InterPro" id="IPR035965">
    <property type="entry name" value="PAS-like_dom_sf"/>
</dbReference>
<dbReference type="Pfam" id="PF00196">
    <property type="entry name" value="GerE"/>
    <property type="match status" value="1"/>
</dbReference>
<dbReference type="InterPro" id="IPR036388">
    <property type="entry name" value="WH-like_DNA-bd_sf"/>
</dbReference>
<dbReference type="InterPro" id="IPR052155">
    <property type="entry name" value="Biofilm_reg_signaling"/>
</dbReference>
<feature type="compositionally biased region" description="Basic and acidic residues" evidence="2">
    <location>
        <begin position="1"/>
        <end position="22"/>
    </location>
</feature>
<dbReference type="InterPro" id="IPR000700">
    <property type="entry name" value="PAS-assoc_C"/>
</dbReference>
<keyword evidence="7" id="KW-1185">Reference proteome</keyword>
<dbReference type="Gene3D" id="1.10.10.10">
    <property type="entry name" value="Winged helix-like DNA-binding domain superfamily/Winged helix DNA-binding domain"/>
    <property type="match status" value="1"/>
</dbReference>
<evidence type="ECO:0008006" key="8">
    <source>
        <dbReference type="Google" id="ProtNLM"/>
    </source>
</evidence>
<dbReference type="Pfam" id="PF00989">
    <property type="entry name" value="PAS"/>
    <property type="match status" value="2"/>
</dbReference>
<sequence length="505" mass="57755">MKKPTRDPTESQELRRIAKERLQVSPSDDSELRSENFPSILQELRVHQIELEIQNEELRRTQNELEDSRDQYFDLYDQAPVGYLSTDARGIILQANLTIANMLALPRGNLVGRSLYLFVARDYHKALLDLLKSRTGDSGKQTLAIEMIRQDGSLFHAQVESAPKLVNYDLPLQIRMAVVDVTERKRAENQLSQSQGRYRRLIETMPDAIFTLLPDGAIASLNPAFEKITGFTRDDWLGRNFWDLLHPHDLGMAKKVIHNALAGKGGIAEEARILSSTGDYLIFYFILEPEFDFGKVAGVWVVGRDITERKMYERALHDSRDNLEAEVHRRTLELSQANKALRDGLEKRKQAAAELHEQKTELEFKTLELEEANTALRVLMRRGEEDREELENAITQQTHRLLVPRLQGLLESGLEQNQQRAVRLLISQLKHITSSFAQRLNSPKFRLTPREIQVAMMIREGLASKEIAEVLNVSGDTVATYRHNIRRKIGILGHKVSLSSRLSEL</sequence>
<evidence type="ECO:0000313" key="6">
    <source>
        <dbReference type="EMBL" id="BEQ15409.1"/>
    </source>
</evidence>
<dbReference type="PRINTS" id="PR00038">
    <property type="entry name" value="HTHLUXR"/>
</dbReference>
<dbReference type="SUPFAM" id="SSF46894">
    <property type="entry name" value="C-terminal effector domain of the bipartite response regulators"/>
    <property type="match status" value="1"/>
</dbReference>
<feature type="coiled-coil region" evidence="1">
    <location>
        <begin position="320"/>
        <end position="400"/>
    </location>
</feature>